<keyword evidence="4" id="KW-1185">Reference proteome</keyword>
<accession>A0A1E5LJ30</accession>
<comment type="caution">
    <text evidence="3">The sequence shown here is derived from an EMBL/GenBank/DDBJ whole genome shotgun (WGS) entry which is preliminary data.</text>
</comment>
<protein>
    <recommendedName>
        <fullName evidence="2">LysM domain-containing protein</fullName>
    </recommendedName>
</protein>
<evidence type="ECO:0000259" key="2">
    <source>
        <dbReference type="PROSITE" id="PS51782"/>
    </source>
</evidence>
<dbReference type="CDD" id="cd00118">
    <property type="entry name" value="LysM"/>
    <property type="match status" value="1"/>
</dbReference>
<dbReference type="STRING" id="1305675.BFG57_09490"/>
<dbReference type="Gene3D" id="3.10.350.10">
    <property type="entry name" value="LysM domain"/>
    <property type="match status" value="1"/>
</dbReference>
<evidence type="ECO:0000313" key="4">
    <source>
        <dbReference type="Proteomes" id="UP000095209"/>
    </source>
</evidence>
<feature type="transmembrane region" description="Helical" evidence="1">
    <location>
        <begin position="7"/>
        <end position="28"/>
    </location>
</feature>
<dbReference type="Proteomes" id="UP000095209">
    <property type="component" value="Unassembled WGS sequence"/>
</dbReference>
<evidence type="ECO:0000256" key="1">
    <source>
        <dbReference type="SAM" id="Phobius"/>
    </source>
</evidence>
<evidence type="ECO:0000313" key="3">
    <source>
        <dbReference type="EMBL" id="OEH94071.1"/>
    </source>
</evidence>
<proteinExistence type="predicted"/>
<feature type="domain" description="LysM" evidence="2">
    <location>
        <begin position="37"/>
        <end position="88"/>
    </location>
</feature>
<dbReference type="AlphaFoldDB" id="A0A1E5LJ30"/>
<dbReference type="SUPFAM" id="SSF54106">
    <property type="entry name" value="LysM domain"/>
    <property type="match status" value="1"/>
</dbReference>
<keyword evidence="1" id="KW-0812">Transmembrane</keyword>
<sequence length="101" mass="11665">MMTKLDYSYLIPFLIMSVISFFVIVGQLQPINTDEYLKVAVQEGDTLWGLSARYKDFHELSSSSFISWVEKENNIFDNHIFPGQEIILPVEIATMQVVMNE</sequence>
<keyword evidence="1" id="KW-1133">Transmembrane helix</keyword>
<reference evidence="3 4" key="1">
    <citation type="submission" date="2016-08" db="EMBL/GenBank/DDBJ databases">
        <title>Genome of Bacillus solimangrovi GH2-4.</title>
        <authorList>
            <person name="Lim S."/>
            <person name="Kim B.-C."/>
        </authorList>
    </citation>
    <scope>NUCLEOTIDE SEQUENCE [LARGE SCALE GENOMIC DNA]</scope>
    <source>
        <strain evidence="3 4">GH2-4</strain>
    </source>
</reference>
<keyword evidence="1" id="KW-0472">Membrane</keyword>
<dbReference type="InterPro" id="IPR018392">
    <property type="entry name" value="LysM"/>
</dbReference>
<dbReference type="PROSITE" id="PS51782">
    <property type="entry name" value="LYSM"/>
    <property type="match status" value="1"/>
</dbReference>
<organism evidence="3 4">
    <name type="scientific">Bacillus solimangrovi</name>
    <dbReference type="NCBI Taxonomy" id="1305675"/>
    <lineage>
        <taxon>Bacteria</taxon>
        <taxon>Bacillati</taxon>
        <taxon>Bacillota</taxon>
        <taxon>Bacilli</taxon>
        <taxon>Bacillales</taxon>
        <taxon>Bacillaceae</taxon>
        <taxon>Bacillus</taxon>
    </lineage>
</organism>
<gene>
    <name evidence="3" type="ORF">BFG57_09490</name>
</gene>
<dbReference type="EMBL" id="MJEH01000005">
    <property type="protein sequence ID" value="OEH94071.1"/>
    <property type="molecule type" value="Genomic_DNA"/>
</dbReference>
<dbReference type="Pfam" id="PF01476">
    <property type="entry name" value="LysM"/>
    <property type="match status" value="1"/>
</dbReference>
<dbReference type="InterPro" id="IPR036779">
    <property type="entry name" value="LysM_dom_sf"/>
</dbReference>
<name>A0A1E5LJ30_9BACI</name>